<evidence type="ECO:0000256" key="1">
    <source>
        <dbReference type="SAM" id="MobiDB-lite"/>
    </source>
</evidence>
<proteinExistence type="predicted"/>
<dbReference type="AlphaFoldDB" id="A0A8S9J7V6"/>
<protein>
    <submittedName>
        <fullName evidence="2">Uncharacterized protein</fullName>
    </submittedName>
</protein>
<dbReference type="EMBL" id="QGKW02001660">
    <property type="protein sequence ID" value="KAF2578400.1"/>
    <property type="molecule type" value="Genomic_DNA"/>
</dbReference>
<evidence type="ECO:0000313" key="3">
    <source>
        <dbReference type="Proteomes" id="UP000712281"/>
    </source>
</evidence>
<feature type="compositionally biased region" description="Polar residues" evidence="1">
    <location>
        <begin position="112"/>
        <end position="122"/>
    </location>
</feature>
<dbReference type="Proteomes" id="UP000712281">
    <property type="component" value="Unassembled WGS sequence"/>
</dbReference>
<feature type="compositionally biased region" description="Polar residues" evidence="1">
    <location>
        <begin position="42"/>
        <end position="53"/>
    </location>
</feature>
<organism evidence="2 3">
    <name type="scientific">Brassica cretica</name>
    <name type="common">Mustard</name>
    <dbReference type="NCBI Taxonomy" id="69181"/>
    <lineage>
        <taxon>Eukaryota</taxon>
        <taxon>Viridiplantae</taxon>
        <taxon>Streptophyta</taxon>
        <taxon>Embryophyta</taxon>
        <taxon>Tracheophyta</taxon>
        <taxon>Spermatophyta</taxon>
        <taxon>Magnoliopsida</taxon>
        <taxon>eudicotyledons</taxon>
        <taxon>Gunneridae</taxon>
        <taxon>Pentapetalae</taxon>
        <taxon>rosids</taxon>
        <taxon>malvids</taxon>
        <taxon>Brassicales</taxon>
        <taxon>Brassicaceae</taxon>
        <taxon>Brassiceae</taxon>
        <taxon>Brassica</taxon>
    </lineage>
</organism>
<comment type="caution">
    <text evidence="2">The sequence shown here is derived from an EMBL/GenBank/DDBJ whole genome shotgun (WGS) entry which is preliminary data.</text>
</comment>
<evidence type="ECO:0000313" key="2">
    <source>
        <dbReference type="EMBL" id="KAF2578400.1"/>
    </source>
</evidence>
<name>A0A8S9J7V6_BRACR</name>
<feature type="compositionally biased region" description="Polar residues" evidence="1">
    <location>
        <begin position="1"/>
        <end position="18"/>
    </location>
</feature>
<sequence length="153" mass="17297">MVQSKTTCQAIKSHNLQPETRFGPEMMMMKRTKPKRKLKESPVSQPGKTQSPPSKHDLVAKRTGRSPNYMKGTSSSEARMENKKIFNQKNQTGKKESRSNKPGSRMVDENTAKANQVKQSGQAKVKQLADKYEEIVKQFHEYTVKFGAVLPSL</sequence>
<accession>A0A8S9J7V6</accession>
<feature type="region of interest" description="Disordered" evidence="1">
    <location>
        <begin position="1"/>
        <end position="122"/>
    </location>
</feature>
<gene>
    <name evidence="2" type="ORF">F2Q68_00001647</name>
</gene>
<reference evidence="2" key="1">
    <citation type="submission" date="2019-12" db="EMBL/GenBank/DDBJ databases">
        <title>Genome sequencing and annotation of Brassica cretica.</title>
        <authorList>
            <person name="Studholme D.J."/>
            <person name="Sarris P.F."/>
        </authorList>
    </citation>
    <scope>NUCLEOTIDE SEQUENCE</scope>
    <source>
        <strain evidence="2">PFS-001/15</strain>
        <tissue evidence="2">Leaf</tissue>
    </source>
</reference>